<dbReference type="AlphaFoldDB" id="A0A679JSK9"/>
<keyword evidence="2 5" id="KW-0808">Transferase</keyword>
<gene>
    <name evidence="5" type="primary">bsmA</name>
    <name evidence="5" type="ORF">VVAX_06561</name>
</gene>
<dbReference type="RefSeq" id="WP_339094743.1">
    <property type="nucleotide sequence ID" value="NZ_LR743508.1"/>
</dbReference>
<dbReference type="SUPFAM" id="SSF53335">
    <property type="entry name" value="S-adenosyl-L-methionine-dependent methyltransferases"/>
    <property type="match status" value="1"/>
</dbReference>
<evidence type="ECO:0000256" key="1">
    <source>
        <dbReference type="ARBA" id="ARBA00022603"/>
    </source>
</evidence>
<dbReference type="GO" id="GO:0032259">
    <property type="term" value="P:methylation"/>
    <property type="evidence" value="ECO:0007669"/>
    <property type="project" value="UniProtKB-KW"/>
</dbReference>
<protein>
    <submittedName>
        <fullName evidence="5">Glycine/sarcosine N-methyltransferase</fullName>
        <ecNumber evidence="5">2.1.1.156</ecNumber>
    </submittedName>
</protein>
<organism evidence="5">
    <name type="scientific">Variovorax paradoxus</name>
    <dbReference type="NCBI Taxonomy" id="34073"/>
    <lineage>
        <taxon>Bacteria</taxon>
        <taxon>Pseudomonadati</taxon>
        <taxon>Pseudomonadota</taxon>
        <taxon>Betaproteobacteria</taxon>
        <taxon>Burkholderiales</taxon>
        <taxon>Comamonadaceae</taxon>
        <taxon>Variovorax</taxon>
    </lineage>
</organism>
<proteinExistence type="predicted"/>
<sequence length="258" mass="28589">MTDDFYDELAPLYHLIYPDWNESIGLQGGKLSRLIEAEWPGQGARRKVLDVSCGIGTQALGLAAQGHDVTASDLSPREIERARSEAGARGLDIAFAVCDMREAHTHHGGGFDIVMSCDNSMPHLQTDDDLLTAFRQMTACLRPGGGCVVSVRDYASEARGTNIVKHYGARVENGLRHVLFQVWDFDDDGRGAHYDLGFFFVTEDLATQAVHTRVMRSRYYAISTARLCEFMREAGLQDVRRIDDAFFQPVLVGTRAAS</sequence>
<dbReference type="InterPro" id="IPR041698">
    <property type="entry name" value="Methyltransf_25"/>
</dbReference>
<evidence type="ECO:0000313" key="5">
    <source>
        <dbReference type="EMBL" id="CAA2110312.1"/>
    </source>
</evidence>
<feature type="domain" description="Methyltransferase" evidence="4">
    <location>
        <begin position="48"/>
        <end position="145"/>
    </location>
</feature>
<keyword evidence="1 5" id="KW-0489">Methyltransferase</keyword>
<dbReference type="GO" id="GO:0008168">
    <property type="term" value="F:methyltransferase activity"/>
    <property type="evidence" value="ECO:0007669"/>
    <property type="project" value="UniProtKB-KW"/>
</dbReference>
<keyword evidence="3" id="KW-0949">S-adenosyl-L-methionine</keyword>
<dbReference type="PANTHER" id="PTHR43464:SF19">
    <property type="entry name" value="UBIQUINONE BIOSYNTHESIS O-METHYLTRANSFERASE, MITOCHONDRIAL"/>
    <property type="match status" value="1"/>
</dbReference>
<dbReference type="Gene3D" id="3.40.50.150">
    <property type="entry name" value="Vaccinia Virus protein VP39"/>
    <property type="match status" value="1"/>
</dbReference>
<dbReference type="Pfam" id="PF13649">
    <property type="entry name" value="Methyltransf_25"/>
    <property type="match status" value="1"/>
</dbReference>
<accession>A0A679JSK9</accession>
<evidence type="ECO:0000256" key="2">
    <source>
        <dbReference type="ARBA" id="ARBA00022679"/>
    </source>
</evidence>
<name>A0A679JSK9_VARPD</name>
<dbReference type="PANTHER" id="PTHR43464">
    <property type="entry name" value="METHYLTRANSFERASE"/>
    <property type="match status" value="1"/>
</dbReference>
<dbReference type="EMBL" id="LR743508">
    <property type="protein sequence ID" value="CAA2110312.1"/>
    <property type="molecule type" value="Genomic_DNA"/>
</dbReference>
<dbReference type="CDD" id="cd02440">
    <property type="entry name" value="AdoMet_MTases"/>
    <property type="match status" value="1"/>
</dbReference>
<dbReference type="InterPro" id="IPR029063">
    <property type="entry name" value="SAM-dependent_MTases_sf"/>
</dbReference>
<reference evidence="5" key="1">
    <citation type="submission" date="2019-12" db="EMBL/GenBank/DDBJ databases">
        <authorList>
            <person name="Cremers G."/>
        </authorList>
    </citation>
    <scope>NUCLEOTIDE SEQUENCE</scope>
    <source>
        <strain evidence="5">Vvax</strain>
    </source>
</reference>
<evidence type="ECO:0000259" key="4">
    <source>
        <dbReference type="Pfam" id="PF13649"/>
    </source>
</evidence>
<evidence type="ECO:0000256" key="3">
    <source>
        <dbReference type="ARBA" id="ARBA00022691"/>
    </source>
</evidence>
<dbReference type="EC" id="2.1.1.156" evidence="5"/>